<evidence type="ECO:0000313" key="9">
    <source>
        <dbReference type="Proteomes" id="UP001153076"/>
    </source>
</evidence>
<comment type="caution">
    <text evidence="8">The sequence shown here is derived from an EMBL/GenBank/DDBJ whole genome shotgun (WGS) entry which is preliminary data.</text>
</comment>
<evidence type="ECO:0000256" key="7">
    <source>
        <dbReference type="SAM" id="Phobius"/>
    </source>
</evidence>
<reference evidence="8" key="1">
    <citation type="submission" date="2022-04" db="EMBL/GenBank/DDBJ databases">
        <title>Carnegiea gigantea Genome sequencing and assembly v2.</title>
        <authorList>
            <person name="Copetti D."/>
            <person name="Sanderson M.J."/>
            <person name="Burquez A."/>
            <person name="Wojciechowski M.F."/>
        </authorList>
    </citation>
    <scope>NUCLEOTIDE SEQUENCE</scope>
    <source>
        <strain evidence="8">SGP5-SGP5p</strain>
        <tissue evidence="8">Aerial part</tissue>
    </source>
</reference>
<evidence type="ECO:0000256" key="4">
    <source>
        <dbReference type="ARBA" id="ARBA00023136"/>
    </source>
</evidence>
<dbReference type="InterPro" id="IPR044174">
    <property type="entry name" value="BC10-like"/>
</dbReference>
<dbReference type="Pfam" id="PF02485">
    <property type="entry name" value="Branch"/>
    <property type="match status" value="1"/>
</dbReference>
<evidence type="ECO:0000256" key="2">
    <source>
        <dbReference type="ARBA" id="ARBA00022676"/>
    </source>
</evidence>
<feature type="compositionally biased region" description="Pro residues" evidence="6">
    <location>
        <begin position="75"/>
        <end position="85"/>
    </location>
</feature>
<feature type="transmembrane region" description="Helical" evidence="7">
    <location>
        <begin position="27"/>
        <end position="48"/>
    </location>
</feature>
<keyword evidence="7" id="KW-1133">Transmembrane helix</keyword>
<dbReference type="AlphaFoldDB" id="A0A9Q1KL00"/>
<dbReference type="PANTHER" id="PTHR31042">
    <property type="entry name" value="CORE-2/I-BRANCHING BETA-1,6-N-ACETYLGLUCOSAMINYLTRANSFERASE FAMILY PROTEIN-RELATED"/>
    <property type="match status" value="1"/>
</dbReference>
<proteinExistence type="predicted"/>
<dbReference type="PANTHER" id="PTHR31042:SF111">
    <property type="entry name" value="CORE-2_I-BRANCHING BETA-1,6-N-ACETYLGLUCOSAMINYLTRANSFERASE FAMILY PROTEIN"/>
    <property type="match status" value="1"/>
</dbReference>
<name>A0A9Q1KL00_9CARY</name>
<dbReference type="InterPro" id="IPR003406">
    <property type="entry name" value="Glyco_trans_14"/>
</dbReference>
<evidence type="ECO:0000313" key="8">
    <source>
        <dbReference type="EMBL" id="KAJ8445313.1"/>
    </source>
</evidence>
<evidence type="ECO:0000256" key="3">
    <source>
        <dbReference type="ARBA" id="ARBA00022679"/>
    </source>
</evidence>
<keyword evidence="2" id="KW-0328">Glycosyltransferase</keyword>
<dbReference type="EMBL" id="JAKOGI010000078">
    <property type="protein sequence ID" value="KAJ8445313.1"/>
    <property type="molecule type" value="Genomic_DNA"/>
</dbReference>
<dbReference type="GO" id="GO:0016757">
    <property type="term" value="F:glycosyltransferase activity"/>
    <property type="evidence" value="ECO:0007669"/>
    <property type="project" value="UniProtKB-KW"/>
</dbReference>
<comment type="subcellular location">
    <subcellularLocation>
        <location evidence="1">Membrane</location>
        <topology evidence="1">Single-pass type II membrane protein</topology>
    </subcellularLocation>
</comment>
<keyword evidence="9" id="KW-1185">Reference proteome</keyword>
<dbReference type="Proteomes" id="UP001153076">
    <property type="component" value="Unassembled WGS sequence"/>
</dbReference>
<keyword evidence="4 7" id="KW-0472">Membrane</keyword>
<dbReference type="OrthoDB" id="191334at2759"/>
<keyword evidence="3" id="KW-0808">Transferase</keyword>
<evidence type="ECO:0000256" key="5">
    <source>
        <dbReference type="ARBA" id="ARBA00023180"/>
    </source>
</evidence>
<keyword evidence="5" id="KW-0325">Glycoprotein</keyword>
<gene>
    <name evidence="8" type="ORF">Cgig2_010671</name>
</gene>
<evidence type="ECO:0000256" key="6">
    <source>
        <dbReference type="SAM" id="MobiDB-lite"/>
    </source>
</evidence>
<dbReference type="GO" id="GO:0016020">
    <property type="term" value="C:membrane"/>
    <property type="evidence" value="ECO:0007669"/>
    <property type="project" value="UniProtKB-SubCell"/>
</dbReference>
<evidence type="ECO:0008006" key="10">
    <source>
        <dbReference type="Google" id="ProtNLM"/>
    </source>
</evidence>
<protein>
    <recommendedName>
        <fullName evidence="10">Core-2/I-branching beta-1,6-N-acetylglucosaminyltransferase family protein</fullName>
    </recommendedName>
</protein>
<organism evidence="8 9">
    <name type="scientific">Carnegiea gigantea</name>
    <dbReference type="NCBI Taxonomy" id="171969"/>
    <lineage>
        <taxon>Eukaryota</taxon>
        <taxon>Viridiplantae</taxon>
        <taxon>Streptophyta</taxon>
        <taxon>Embryophyta</taxon>
        <taxon>Tracheophyta</taxon>
        <taxon>Spermatophyta</taxon>
        <taxon>Magnoliopsida</taxon>
        <taxon>eudicotyledons</taxon>
        <taxon>Gunneridae</taxon>
        <taxon>Pentapetalae</taxon>
        <taxon>Caryophyllales</taxon>
        <taxon>Cactineae</taxon>
        <taxon>Cactaceae</taxon>
        <taxon>Cactoideae</taxon>
        <taxon>Echinocereeae</taxon>
        <taxon>Carnegiea</taxon>
    </lineage>
</organism>
<feature type="region of interest" description="Disordered" evidence="6">
    <location>
        <begin position="65"/>
        <end position="85"/>
    </location>
</feature>
<keyword evidence="7" id="KW-0812">Transmembrane</keyword>
<accession>A0A9Q1KL00</accession>
<evidence type="ECO:0000256" key="1">
    <source>
        <dbReference type="ARBA" id="ARBA00004606"/>
    </source>
</evidence>
<sequence>MLKDRQCYGFLALTMKILNAHLNLIKLFSYFLIALGCSLAFGITLSFYSESFSSLNHTHFQTPQNLSTTSATVSPPSPPPPPPPIPEVLRLPTSSNNDVEVMSDEELMWRASMTPMNTQVGVPKVAFLFLVKGSIPFAPLWEKFFKGHQGFYSVYVHSDPSFNSSSSLSGMDDGVFRGRRIPSQEVEWGKFSMVEAELRLLANALLDDPSNQRFVLLSESCIPLFNFTTIYSYLINATQTYIESYDLVGPTGRGRYKSQLGPTVTVRQWRKGSQWFELDRDMAVQVISDQGYFLLFKRACKSSCYADEHYLPTWVNMNKLGARKNSNRSLTWVDWSKGGWHPARYRRTHITIEFLERLRGKETCEYNGKVTNICYLFARKFLPDTLYRLMIYAPRVMHF</sequence>